<feature type="non-terminal residue" evidence="2">
    <location>
        <position position="71"/>
    </location>
</feature>
<dbReference type="Proteomes" id="UP000282312">
    <property type="component" value="Unassembled WGS sequence"/>
</dbReference>
<gene>
    <name evidence="2" type="ORF">DLJ59_23240</name>
</gene>
<reference evidence="2 3" key="1">
    <citation type="submission" date="2018-05" db="EMBL/GenBank/DDBJ databases">
        <title>Micromonospora from Atacama Desert.</title>
        <authorList>
            <person name="Carro L."/>
            <person name="Goodfellow M."/>
            <person name="Klenk H.-P."/>
        </authorList>
    </citation>
    <scope>NUCLEOTIDE SEQUENCE [LARGE SCALE GENOMIC DNA]</scope>
    <source>
        <strain evidence="2 3">LB39</strain>
    </source>
</reference>
<dbReference type="EMBL" id="QGSZ01000258">
    <property type="protein sequence ID" value="RQW99920.1"/>
    <property type="molecule type" value="Genomic_DNA"/>
</dbReference>
<name>A0A3N9WGJ0_9ACTN</name>
<evidence type="ECO:0000313" key="3">
    <source>
        <dbReference type="Proteomes" id="UP000282312"/>
    </source>
</evidence>
<evidence type="ECO:0000256" key="1">
    <source>
        <dbReference type="SAM" id="MobiDB-lite"/>
    </source>
</evidence>
<dbReference type="AlphaFoldDB" id="A0A3N9WGJ0"/>
<proteinExistence type="predicted"/>
<sequence>MHPDDPSFQKLTDERPTTLSDDAASTERTIGRHRATAPPRRTLLGSTPVRVALATGVTCCLSLVAVATARG</sequence>
<organism evidence="2 3">
    <name type="scientific">Micromonospora inaquosa</name>
    <dbReference type="NCBI Taxonomy" id="2203716"/>
    <lineage>
        <taxon>Bacteria</taxon>
        <taxon>Bacillati</taxon>
        <taxon>Actinomycetota</taxon>
        <taxon>Actinomycetes</taxon>
        <taxon>Micromonosporales</taxon>
        <taxon>Micromonosporaceae</taxon>
        <taxon>Micromonospora</taxon>
    </lineage>
</organism>
<evidence type="ECO:0000313" key="2">
    <source>
        <dbReference type="EMBL" id="RQW99920.1"/>
    </source>
</evidence>
<protein>
    <submittedName>
        <fullName evidence="2">Uncharacterized protein</fullName>
    </submittedName>
</protein>
<keyword evidence="3" id="KW-1185">Reference proteome</keyword>
<feature type="region of interest" description="Disordered" evidence="1">
    <location>
        <begin position="1"/>
        <end position="42"/>
    </location>
</feature>
<feature type="compositionally biased region" description="Basic and acidic residues" evidence="1">
    <location>
        <begin position="1"/>
        <end position="16"/>
    </location>
</feature>
<accession>A0A3N9WGJ0</accession>
<comment type="caution">
    <text evidence="2">The sequence shown here is derived from an EMBL/GenBank/DDBJ whole genome shotgun (WGS) entry which is preliminary data.</text>
</comment>